<dbReference type="Proteomes" id="UP000030746">
    <property type="component" value="Unassembled WGS sequence"/>
</dbReference>
<evidence type="ECO:0000313" key="2">
    <source>
        <dbReference type="EMBL" id="ESP03228.1"/>
    </source>
</evidence>
<dbReference type="EMBL" id="KB200071">
    <property type="protein sequence ID" value="ESP03228.1"/>
    <property type="molecule type" value="Genomic_DNA"/>
</dbReference>
<feature type="compositionally biased region" description="Low complexity" evidence="1">
    <location>
        <begin position="74"/>
        <end position="84"/>
    </location>
</feature>
<evidence type="ECO:0000256" key="1">
    <source>
        <dbReference type="SAM" id="MobiDB-lite"/>
    </source>
</evidence>
<feature type="compositionally biased region" description="Basic and acidic residues" evidence="1">
    <location>
        <begin position="85"/>
        <end position="103"/>
    </location>
</feature>
<reference evidence="2 3" key="1">
    <citation type="journal article" date="2013" name="Nature">
        <title>Insights into bilaterian evolution from three spiralian genomes.</title>
        <authorList>
            <person name="Simakov O."/>
            <person name="Marletaz F."/>
            <person name="Cho S.J."/>
            <person name="Edsinger-Gonzales E."/>
            <person name="Havlak P."/>
            <person name="Hellsten U."/>
            <person name="Kuo D.H."/>
            <person name="Larsson T."/>
            <person name="Lv J."/>
            <person name="Arendt D."/>
            <person name="Savage R."/>
            <person name="Osoegawa K."/>
            <person name="de Jong P."/>
            <person name="Grimwood J."/>
            <person name="Chapman J.A."/>
            <person name="Shapiro H."/>
            <person name="Aerts A."/>
            <person name="Otillar R.P."/>
            <person name="Terry A.Y."/>
            <person name="Boore J.L."/>
            <person name="Grigoriev I.V."/>
            <person name="Lindberg D.R."/>
            <person name="Seaver E.C."/>
            <person name="Weisblat D.A."/>
            <person name="Putnam N.H."/>
            <person name="Rokhsar D.S."/>
        </authorList>
    </citation>
    <scope>NUCLEOTIDE SEQUENCE [LARGE SCALE GENOMIC DNA]</scope>
</reference>
<dbReference type="AlphaFoldDB" id="V4AZR9"/>
<dbReference type="RefSeq" id="XP_009046027.1">
    <property type="nucleotide sequence ID" value="XM_009047779.1"/>
</dbReference>
<feature type="compositionally biased region" description="Polar residues" evidence="1">
    <location>
        <begin position="23"/>
        <end position="56"/>
    </location>
</feature>
<organism evidence="2 3">
    <name type="scientific">Lottia gigantea</name>
    <name type="common">Giant owl limpet</name>
    <dbReference type="NCBI Taxonomy" id="225164"/>
    <lineage>
        <taxon>Eukaryota</taxon>
        <taxon>Metazoa</taxon>
        <taxon>Spiralia</taxon>
        <taxon>Lophotrochozoa</taxon>
        <taxon>Mollusca</taxon>
        <taxon>Gastropoda</taxon>
        <taxon>Patellogastropoda</taxon>
        <taxon>Lottioidea</taxon>
        <taxon>Lottiidae</taxon>
        <taxon>Lottia</taxon>
    </lineage>
</organism>
<feature type="compositionally biased region" description="Low complexity" evidence="1">
    <location>
        <begin position="1"/>
        <end position="17"/>
    </location>
</feature>
<keyword evidence="3" id="KW-1185">Reference proteome</keyword>
<name>V4AZR9_LOTGI</name>
<feature type="region of interest" description="Disordered" evidence="1">
    <location>
        <begin position="1"/>
        <end position="115"/>
    </location>
</feature>
<protein>
    <submittedName>
        <fullName evidence="2">Uncharacterized protein</fullName>
    </submittedName>
</protein>
<dbReference type="KEGG" id="lgi:LOTGIDRAFT_171578"/>
<dbReference type="GeneID" id="20241819"/>
<gene>
    <name evidence="2" type="ORF">LOTGIDRAFT_171578</name>
</gene>
<dbReference type="HOGENOM" id="CLU_2111605_0_0_1"/>
<evidence type="ECO:0000313" key="3">
    <source>
        <dbReference type="Proteomes" id="UP000030746"/>
    </source>
</evidence>
<accession>V4AZR9</accession>
<dbReference type="CTD" id="20241819"/>
<proteinExistence type="predicted"/>
<sequence>MAEISQLLSQYQQQLNQDGGSGQRSNQPVSMMTASSNITSMLVSALNNLPRNQNGGKSKPSAKLSPRSNPPKKPTTQKPSTSATKDTHHEVKTEGPKKTDKKTVAVKPQKNKFWK</sequence>